<comment type="caution">
    <text evidence="2">The sequence shown here is derived from an EMBL/GenBank/DDBJ whole genome shotgun (WGS) entry which is preliminary data.</text>
</comment>
<sequence length="82" mass="8875">MDTMLLAREHPNLKVNAITPGYILTDMTRNAGATKSPEEGTKAALYCLMGELEGNGRYYGSDAVRSPLDRYRGPGDPPYAGP</sequence>
<protein>
    <submittedName>
        <fullName evidence="2">Uncharacterized protein</fullName>
    </submittedName>
</protein>
<keyword evidence="3" id="KW-1185">Reference proteome</keyword>
<proteinExistence type="predicted"/>
<evidence type="ECO:0000256" key="1">
    <source>
        <dbReference type="SAM" id="MobiDB-lite"/>
    </source>
</evidence>
<dbReference type="SUPFAM" id="SSF51735">
    <property type="entry name" value="NAD(P)-binding Rossmann-fold domains"/>
    <property type="match status" value="1"/>
</dbReference>
<accession>A0ABN9QDH0</accession>
<evidence type="ECO:0000313" key="2">
    <source>
        <dbReference type="EMBL" id="CAK0803963.1"/>
    </source>
</evidence>
<feature type="region of interest" description="Disordered" evidence="1">
    <location>
        <begin position="63"/>
        <end position="82"/>
    </location>
</feature>
<organism evidence="2 3">
    <name type="scientific">Prorocentrum cordatum</name>
    <dbReference type="NCBI Taxonomy" id="2364126"/>
    <lineage>
        <taxon>Eukaryota</taxon>
        <taxon>Sar</taxon>
        <taxon>Alveolata</taxon>
        <taxon>Dinophyceae</taxon>
        <taxon>Prorocentrales</taxon>
        <taxon>Prorocentraceae</taxon>
        <taxon>Prorocentrum</taxon>
    </lineage>
</organism>
<dbReference type="InterPro" id="IPR036291">
    <property type="entry name" value="NAD(P)-bd_dom_sf"/>
</dbReference>
<gene>
    <name evidence="2" type="ORF">PCOR1329_LOCUS10916</name>
</gene>
<dbReference type="Gene3D" id="3.40.50.720">
    <property type="entry name" value="NAD(P)-binding Rossmann-like Domain"/>
    <property type="match status" value="1"/>
</dbReference>
<dbReference type="Proteomes" id="UP001189429">
    <property type="component" value="Unassembled WGS sequence"/>
</dbReference>
<evidence type="ECO:0000313" key="3">
    <source>
        <dbReference type="Proteomes" id="UP001189429"/>
    </source>
</evidence>
<name>A0ABN9QDH0_9DINO</name>
<dbReference type="EMBL" id="CAUYUJ010003114">
    <property type="protein sequence ID" value="CAK0803963.1"/>
    <property type="molecule type" value="Genomic_DNA"/>
</dbReference>
<reference evidence="2" key="1">
    <citation type="submission" date="2023-10" db="EMBL/GenBank/DDBJ databases">
        <authorList>
            <person name="Chen Y."/>
            <person name="Shah S."/>
            <person name="Dougan E. K."/>
            <person name="Thang M."/>
            <person name="Chan C."/>
        </authorList>
    </citation>
    <scope>NUCLEOTIDE SEQUENCE [LARGE SCALE GENOMIC DNA]</scope>
</reference>